<dbReference type="GO" id="GO:0004314">
    <property type="term" value="F:[acyl-carrier-protein] S-malonyltransferase activity"/>
    <property type="evidence" value="ECO:0007669"/>
    <property type="project" value="UniProtKB-EC"/>
</dbReference>
<evidence type="ECO:0000313" key="8">
    <source>
        <dbReference type="Proteomes" id="UP000308724"/>
    </source>
</evidence>
<keyword evidence="3" id="KW-0012">Acyltransferase</keyword>
<proteinExistence type="predicted"/>
<comment type="catalytic activity">
    <reaction evidence="4">
        <text>holo-[ACP] + malonyl-CoA = malonyl-[ACP] + CoA</text>
        <dbReference type="Rhea" id="RHEA:41792"/>
        <dbReference type="Rhea" id="RHEA-COMP:9623"/>
        <dbReference type="Rhea" id="RHEA-COMP:9685"/>
        <dbReference type="ChEBI" id="CHEBI:57287"/>
        <dbReference type="ChEBI" id="CHEBI:57384"/>
        <dbReference type="ChEBI" id="CHEBI:64479"/>
        <dbReference type="ChEBI" id="CHEBI:78449"/>
        <dbReference type="EC" id="2.3.1.39"/>
    </reaction>
</comment>
<name>A0A4T0BYH4_AURPU</name>
<dbReference type="SUPFAM" id="SSF52151">
    <property type="entry name" value="FabD/lysophospholipase-like"/>
    <property type="match status" value="1"/>
</dbReference>
<evidence type="ECO:0000259" key="6">
    <source>
        <dbReference type="SMART" id="SM00827"/>
    </source>
</evidence>
<evidence type="ECO:0000256" key="1">
    <source>
        <dbReference type="ARBA" id="ARBA00013258"/>
    </source>
</evidence>
<dbReference type="SMART" id="SM00827">
    <property type="entry name" value="PKS_AT"/>
    <property type="match status" value="1"/>
</dbReference>
<organism evidence="7 8">
    <name type="scientific">Aureobasidium pullulans</name>
    <name type="common">Black yeast</name>
    <name type="synonym">Pullularia pullulans</name>
    <dbReference type="NCBI Taxonomy" id="5580"/>
    <lineage>
        <taxon>Eukaryota</taxon>
        <taxon>Fungi</taxon>
        <taxon>Dikarya</taxon>
        <taxon>Ascomycota</taxon>
        <taxon>Pezizomycotina</taxon>
        <taxon>Dothideomycetes</taxon>
        <taxon>Dothideomycetidae</taxon>
        <taxon>Dothideales</taxon>
        <taxon>Saccotheciaceae</taxon>
        <taxon>Aureobasidium</taxon>
    </lineage>
</organism>
<feature type="compositionally biased region" description="Low complexity" evidence="5">
    <location>
        <begin position="55"/>
        <end position="68"/>
    </location>
</feature>
<dbReference type="InterPro" id="IPR050858">
    <property type="entry name" value="Mal-CoA-ACP_Trans/PKS_FabD"/>
</dbReference>
<dbReference type="PANTHER" id="PTHR42681">
    <property type="entry name" value="MALONYL-COA-ACYL CARRIER PROTEIN TRANSACYLASE, MITOCHONDRIAL"/>
    <property type="match status" value="1"/>
</dbReference>
<protein>
    <recommendedName>
        <fullName evidence="1">[acyl-carrier-protein] S-malonyltransferase</fullName>
        <ecNumber evidence="1">2.3.1.39</ecNumber>
    </recommendedName>
</protein>
<comment type="caution">
    <text evidence="7">The sequence shown here is derived from an EMBL/GenBank/DDBJ whole genome shotgun (WGS) entry which is preliminary data.</text>
</comment>
<dbReference type="InterPro" id="IPR016035">
    <property type="entry name" value="Acyl_Trfase/lysoPLipase"/>
</dbReference>
<dbReference type="AlphaFoldDB" id="A0A4T0BYH4"/>
<dbReference type="GO" id="GO:0005739">
    <property type="term" value="C:mitochondrion"/>
    <property type="evidence" value="ECO:0007669"/>
    <property type="project" value="TreeGrafter"/>
</dbReference>
<dbReference type="Proteomes" id="UP000308724">
    <property type="component" value="Unassembled WGS sequence"/>
</dbReference>
<dbReference type="Gene3D" id="3.30.70.250">
    <property type="entry name" value="Malonyl-CoA ACP transacylase, ACP-binding"/>
    <property type="match status" value="1"/>
</dbReference>
<dbReference type="EC" id="2.3.1.39" evidence="1"/>
<evidence type="ECO:0000256" key="3">
    <source>
        <dbReference type="ARBA" id="ARBA00023315"/>
    </source>
</evidence>
<sequence length="420" mass="45713">MTSKGNAHNKLAIQNIHNANKAPIMRATSGRLEDVARGGARSWKTHTTRTCNLHSRPSSTRPYTSTSRTRPKTALFFPGQGVQRVGMIDPWLESFPNTVKPLLEEIDHTLNISPSLTHLISQGTNAELTATQNAQPAIMATSILILRVLEKEFGFDTKNTVDVTLGHSLGEFAALVAAGNLQFASALKMVRRRGETMAKCSASSNSEMGMIALVCEPLQRDETLQAITRHLSQNKHLQCVIANVNSKTQFVLSGDISHVGKVLDHIRHFDSHDPRAVRLKADSPFHSPLMLPAVDLMKKLLSIPGSITFSPPSTLPCISNVTALPFSSAEDIKDLLARSAAEPVLWHQSIQYLHQEEKVKRWIGIGPGKVGRNLVGKEVGMKGVDVKGGGVLALTDPKDLDEFLRALEITGNAGEEEGDV</sequence>
<dbReference type="GO" id="GO:0006633">
    <property type="term" value="P:fatty acid biosynthetic process"/>
    <property type="evidence" value="ECO:0007669"/>
    <property type="project" value="TreeGrafter"/>
</dbReference>
<dbReference type="EMBL" id="QZBZ01000040">
    <property type="protein sequence ID" value="TIA39833.1"/>
    <property type="molecule type" value="Genomic_DNA"/>
</dbReference>
<gene>
    <name evidence="7" type="ORF">D6C78_02980</name>
</gene>
<dbReference type="InterPro" id="IPR016036">
    <property type="entry name" value="Malonyl_transacylase_ACP-bd"/>
</dbReference>
<dbReference type="SUPFAM" id="SSF55048">
    <property type="entry name" value="Probable ACP-binding domain of malonyl-CoA ACP transacylase"/>
    <property type="match status" value="1"/>
</dbReference>
<keyword evidence="2" id="KW-0808">Transferase</keyword>
<reference evidence="7 8" key="1">
    <citation type="submission" date="2018-10" db="EMBL/GenBank/DDBJ databases">
        <title>Fifty Aureobasidium pullulans genomes reveal a recombining polyextremotolerant generalist.</title>
        <authorList>
            <person name="Gostincar C."/>
            <person name="Turk M."/>
            <person name="Zajc J."/>
            <person name="Gunde-Cimerman N."/>
        </authorList>
    </citation>
    <scope>NUCLEOTIDE SEQUENCE [LARGE SCALE GENOMIC DNA]</scope>
    <source>
        <strain evidence="7 8">EXF-1645</strain>
    </source>
</reference>
<feature type="domain" description="Malonyl-CoA:ACP transacylase (MAT)" evidence="6">
    <location>
        <begin position="76"/>
        <end position="399"/>
    </location>
</feature>
<dbReference type="Gene3D" id="3.40.366.10">
    <property type="entry name" value="Malonyl-Coenzyme A Acyl Carrier Protein, domain 2"/>
    <property type="match status" value="1"/>
</dbReference>
<evidence type="ECO:0000313" key="7">
    <source>
        <dbReference type="EMBL" id="TIA39833.1"/>
    </source>
</evidence>
<dbReference type="InterPro" id="IPR001227">
    <property type="entry name" value="Ac_transferase_dom_sf"/>
</dbReference>
<accession>A0A4T0BYH4</accession>
<dbReference type="PANTHER" id="PTHR42681:SF1">
    <property type="entry name" value="MALONYL-COA-ACYL CARRIER PROTEIN TRANSACYLASE, MITOCHONDRIAL"/>
    <property type="match status" value="1"/>
</dbReference>
<evidence type="ECO:0000256" key="4">
    <source>
        <dbReference type="ARBA" id="ARBA00048462"/>
    </source>
</evidence>
<dbReference type="InterPro" id="IPR014043">
    <property type="entry name" value="Acyl_transferase_dom"/>
</dbReference>
<evidence type="ECO:0000256" key="2">
    <source>
        <dbReference type="ARBA" id="ARBA00022679"/>
    </source>
</evidence>
<dbReference type="Pfam" id="PF00698">
    <property type="entry name" value="Acyl_transf_1"/>
    <property type="match status" value="1"/>
</dbReference>
<evidence type="ECO:0000256" key="5">
    <source>
        <dbReference type="SAM" id="MobiDB-lite"/>
    </source>
</evidence>
<feature type="region of interest" description="Disordered" evidence="5">
    <location>
        <begin position="50"/>
        <end position="71"/>
    </location>
</feature>